<evidence type="ECO:0000313" key="1">
    <source>
        <dbReference type="EMBL" id="APW41386.1"/>
    </source>
</evidence>
<dbReference type="EMBL" id="CP019239">
    <property type="protein sequence ID" value="APW41386.1"/>
    <property type="molecule type" value="Genomic_DNA"/>
</dbReference>
<dbReference type="STRING" id="1484693.RS694_01690"/>
<sequence>MSTVRWDKATIGYEVPAISPPDAPMIALKRRAINPAIAIKWSDLLSTAAEVDEREALATFPKWLPTLHLRKRLERVSIEAVGSEMWRDGVLTLSETQHLVGMLSSGKSTLLLALLFLLIRPGYDKRVVVIASDTAAASLLVARLRAHGVLKATVISSIPNRAEHLSAAHWAAGGMESDSKLLAAAAMTESLGIACPLEGYQSAERELISRGEMDGETTFVPTLREKPCHRLVAPQKSKRSKTETLDTRDLRSCPLISMCPVHAQQMSLSDASVIVMTSQALLSMSPDKSVVEEHMSFPELFQYTADVVLIDEADSVQQTFDDHCLQDASLLAADSGAFLPEHQRLMANSLQDRLGGQYAKAVTVRWQAAFSRLQGAVALAYHFILRFEKDLLWTTRGQPFTAASILCDLWSTANPGENEERRAYFEQVAILASSLYSEVADEQDTQDTPQGLTDDRLLAAHAFLKPIQRELLERGTDSGEGSPLEKIAKAMNEGPLSMFSTSAQTGQSKLRRKSIPNDDTARSRALGLALLTNVVLSTFGYLVRNQPAVEDDFKLAPDSIFNTARRFMMHYGAIIPRPLYGTVFGLLFEQGADENAGGALKLVNHLGVGRYLLTNFHRLIQKEGQAGPHVLLMSGTSWAGGEAADASPRYDVQSPVVGILRQPTAELQALENSIYEFVSLSDTPIPVSGCPSDVRRDNLRRIARLLGQSNPAGTRLEQKWKVLEQSWGAGSLINRRKALLVVSNYRDARVVANALMTAAGVKHTVYCLVADSVAKADGFAHEQAKEAEAYGQNLVLLPRSRVETFGDAPDGAILIAPIGPISRGHNIVRSDGCAAISTIYFLHRPHPRPDDIQSIVGCVNRFTMEWINKSRPGQDSISTAGKTFERKARFALDDGFALRRSFSIMPARARTQYSWDLITQLWQTIGRGIRGGVPVYVGFVDERFAPQTFAGNPNAETQASSCLMACMRTLDTAMHSQEVRDLASRLYQPFLQGLQQLFPLAKRG</sequence>
<proteinExistence type="predicted"/>
<gene>
    <name evidence="1" type="ORF">RS694_01690</name>
</gene>
<name>A0A1P8K5X7_9BURK</name>
<protein>
    <recommendedName>
        <fullName evidence="3">Helicase ATP-binding domain-containing protein</fullName>
    </recommendedName>
</protein>
<dbReference type="KEGG" id="rsb:RS694_01690"/>
<dbReference type="AlphaFoldDB" id="A0A1P8K5X7"/>
<keyword evidence="2" id="KW-1185">Reference proteome</keyword>
<evidence type="ECO:0000313" key="2">
    <source>
        <dbReference type="Proteomes" id="UP000186110"/>
    </source>
</evidence>
<evidence type="ECO:0008006" key="3">
    <source>
        <dbReference type="Google" id="ProtNLM"/>
    </source>
</evidence>
<reference evidence="1 2" key="1">
    <citation type="submission" date="2017-01" db="EMBL/GenBank/DDBJ databases">
        <authorList>
            <person name="Mah S.A."/>
            <person name="Swanson W.J."/>
            <person name="Moy G.W."/>
            <person name="Vacquier V.D."/>
        </authorList>
    </citation>
    <scope>NUCLEOTIDE SEQUENCE [LARGE SCALE GENOMIC DNA]</scope>
    <source>
        <strain evidence="1 2">DSM 22694</strain>
    </source>
</reference>
<dbReference type="Proteomes" id="UP000186110">
    <property type="component" value="Chromosome"/>
</dbReference>
<accession>A0A1P8K5X7</accession>
<organism evidence="1 2">
    <name type="scientific">Rhodoferax saidenbachensis</name>
    <dbReference type="NCBI Taxonomy" id="1484693"/>
    <lineage>
        <taxon>Bacteria</taxon>
        <taxon>Pseudomonadati</taxon>
        <taxon>Pseudomonadota</taxon>
        <taxon>Betaproteobacteria</taxon>
        <taxon>Burkholderiales</taxon>
        <taxon>Comamonadaceae</taxon>
        <taxon>Rhodoferax</taxon>
    </lineage>
</organism>